<sequence>MSKEQLVTRMLCSISRISLNEVNPEMDNKNGLIYLIR</sequence>
<dbReference type="AlphaFoldDB" id="A0A1L7JMH5"/>
<keyword evidence="1" id="KW-0067">ATP-binding</keyword>
<reference evidence="1" key="1">
    <citation type="submission" date="2016-05" db="EMBL/GenBank/DDBJ databases">
        <authorList>
            <person name="Lavstsen T."/>
            <person name="Jespersen J.S."/>
        </authorList>
    </citation>
    <scope>NUCLEOTIDE SEQUENCE</scope>
    <source>
        <strain evidence="1">CDC69096</strain>
        <plasmid evidence="1">pNPD8_2</plasmid>
    </source>
</reference>
<keyword evidence="1" id="KW-0614">Plasmid</keyword>
<keyword evidence="1" id="KW-0378">Hydrolase</keyword>
<dbReference type="EMBL" id="CP015704">
    <property type="protein sequence ID" value="APU86968.1"/>
    <property type="molecule type" value="Genomic_DNA"/>
</dbReference>
<proteinExistence type="predicted"/>
<geneLocation type="plasmid" evidence="1">
    <name>pNPD8_2</name>
</geneLocation>
<protein>
    <submittedName>
        <fullName evidence="1">Replicative DNA helicase domain protein</fullName>
    </submittedName>
</protein>
<accession>A0A1L7JMH5</accession>
<evidence type="ECO:0000313" key="1">
    <source>
        <dbReference type="EMBL" id="APU86968.1"/>
    </source>
</evidence>
<keyword evidence="1" id="KW-0347">Helicase</keyword>
<gene>
    <name evidence="1" type="ORF">NPD8_4011</name>
</gene>
<keyword evidence="1" id="KW-0547">Nucleotide-binding</keyword>
<dbReference type="GO" id="GO:0004386">
    <property type="term" value="F:helicase activity"/>
    <property type="evidence" value="ECO:0007669"/>
    <property type="project" value="UniProtKB-KW"/>
</dbReference>
<organism evidence="1">
    <name type="scientific">Clostridium botulinum</name>
    <dbReference type="NCBI Taxonomy" id="1491"/>
    <lineage>
        <taxon>Bacteria</taxon>
        <taxon>Bacillati</taxon>
        <taxon>Bacillota</taxon>
        <taxon>Clostridia</taxon>
        <taxon>Eubacteriales</taxon>
        <taxon>Clostridiaceae</taxon>
        <taxon>Clostridium</taxon>
    </lineage>
</organism>
<name>A0A1L7JMH5_CLOBO</name>